<proteinExistence type="predicted"/>
<dbReference type="Proteomes" id="UP001497535">
    <property type="component" value="Unassembled WGS sequence"/>
</dbReference>
<accession>A0ACB0Y7V9</accession>
<name>A0ACB0Y7V9_MELEN</name>
<gene>
    <name evidence="1" type="ORF">MENTE1834_LOCUS8923</name>
</gene>
<comment type="caution">
    <text evidence="1">The sequence shown here is derived from an EMBL/GenBank/DDBJ whole genome shotgun (WGS) entry which is preliminary data.</text>
</comment>
<sequence>MYFLPPENQLDILKCFNWGQLLNMQQTNKFYKKFIKQYENDLALKKFHKLEIFTIDELSLTKFKFSKPDPKFYELQLTEHQEKTWKYIIDNSIPMFLKDDDTNVFLVISVMEHDGDFKAQGETY</sequence>
<evidence type="ECO:0000313" key="2">
    <source>
        <dbReference type="Proteomes" id="UP001497535"/>
    </source>
</evidence>
<evidence type="ECO:0000313" key="1">
    <source>
        <dbReference type="EMBL" id="CAK5036105.1"/>
    </source>
</evidence>
<protein>
    <submittedName>
        <fullName evidence="1">Uncharacterized protein</fullName>
    </submittedName>
</protein>
<reference evidence="1" key="1">
    <citation type="submission" date="2023-11" db="EMBL/GenBank/DDBJ databases">
        <authorList>
            <person name="Poullet M."/>
        </authorList>
    </citation>
    <scope>NUCLEOTIDE SEQUENCE</scope>
    <source>
        <strain evidence="1">E1834</strain>
    </source>
</reference>
<organism evidence="1 2">
    <name type="scientific">Meloidogyne enterolobii</name>
    <name type="common">Root-knot nematode worm</name>
    <name type="synonym">Meloidogyne mayaguensis</name>
    <dbReference type="NCBI Taxonomy" id="390850"/>
    <lineage>
        <taxon>Eukaryota</taxon>
        <taxon>Metazoa</taxon>
        <taxon>Ecdysozoa</taxon>
        <taxon>Nematoda</taxon>
        <taxon>Chromadorea</taxon>
        <taxon>Rhabditida</taxon>
        <taxon>Tylenchina</taxon>
        <taxon>Tylenchomorpha</taxon>
        <taxon>Tylenchoidea</taxon>
        <taxon>Meloidogynidae</taxon>
        <taxon>Meloidogyninae</taxon>
        <taxon>Meloidogyne</taxon>
    </lineage>
</organism>
<dbReference type="EMBL" id="CAVMJV010000008">
    <property type="protein sequence ID" value="CAK5036105.1"/>
    <property type="molecule type" value="Genomic_DNA"/>
</dbReference>
<keyword evidence="2" id="KW-1185">Reference proteome</keyword>